<gene>
    <name evidence="1" type="ORF">CJ255_14320</name>
</gene>
<evidence type="ECO:0000313" key="2">
    <source>
        <dbReference type="Proteomes" id="UP000220527"/>
    </source>
</evidence>
<dbReference type="InterPro" id="IPR007546">
    <property type="entry name" value="DUF503"/>
</dbReference>
<evidence type="ECO:0008006" key="3">
    <source>
        <dbReference type="Google" id="ProtNLM"/>
    </source>
</evidence>
<dbReference type="Pfam" id="PF04456">
    <property type="entry name" value="DUF503"/>
    <property type="match status" value="1"/>
</dbReference>
<keyword evidence="2" id="KW-1185">Reference proteome</keyword>
<reference evidence="2" key="1">
    <citation type="submission" date="2017-08" db="EMBL/GenBank/DDBJ databases">
        <authorList>
            <person name="Grouzdev D.S."/>
            <person name="Gaisin V.A."/>
            <person name="Rysina M.S."/>
            <person name="Gorlenko V.M."/>
        </authorList>
    </citation>
    <scope>NUCLEOTIDE SEQUENCE [LARGE SCALE GENOMIC DNA]</scope>
    <source>
        <strain evidence="2">Kir15-3F</strain>
    </source>
</reference>
<dbReference type="PANTHER" id="PTHR36441">
    <property type="entry name" value="HYPOTHETICAL CYTOSOLIC PROTEIN"/>
    <property type="match status" value="1"/>
</dbReference>
<dbReference type="PANTHER" id="PTHR36441:SF1">
    <property type="entry name" value="DUF503 DOMAIN-CONTAINING PROTEIN"/>
    <property type="match status" value="1"/>
</dbReference>
<protein>
    <recommendedName>
        <fullName evidence="3">DUF503 domain-containing protein</fullName>
    </recommendedName>
</protein>
<evidence type="ECO:0000313" key="1">
    <source>
        <dbReference type="EMBL" id="PDW02366.1"/>
    </source>
</evidence>
<dbReference type="SUPFAM" id="SSF103007">
    <property type="entry name" value="Hypothetical protein TT1725"/>
    <property type="match status" value="1"/>
</dbReference>
<accession>A0A2A6RHJ4</accession>
<name>A0A2A6RHJ4_9CHLR</name>
<proteinExistence type="predicted"/>
<organism evidence="1 2">
    <name type="scientific">Candidatus Viridilinea mediisalina</name>
    <dbReference type="NCBI Taxonomy" id="2024553"/>
    <lineage>
        <taxon>Bacteria</taxon>
        <taxon>Bacillati</taxon>
        <taxon>Chloroflexota</taxon>
        <taxon>Chloroflexia</taxon>
        <taxon>Chloroflexales</taxon>
        <taxon>Chloroflexineae</taxon>
        <taxon>Oscillochloridaceae</taxon>
        <taxon>Candidatus Viridilinea</taxon>
    </lineage>
</organism>
<dbReference type="Proteomes" id="UP000220527">
    <property type="component" value="Unassembled WGS sequence"/>
</dbReference>
<dbReference type="InterPro" id="IPR036746">
    <property type="entry name" value="TT1725-like_sf"/>
</dbReference>
<dbReference type="Gene3D" id="3.30.70.1120">
    <property type="entry name" value="TT1725-like"/>
    <property type="match status" value="1"/>
</dbReference>
<dbReference type="OrthoDB" id="9809023at2"/>
<dbReference type="AlphaFoldDB" id="A0A2A6RHJ4"/>
<comment type="caution">
    <text evidence="1">The sequence shown here is derived from an EMBL/GenBank/DDBJ whole genome shotgun (WGS) entry which is preliminary data.</text>
</comment>
<sequence>MIIGLCTLHLSIPAAHSLKEKRQYVKSIIARVRNEFNVSIAEVDDQDLWQSAVLAIACVSTAQSYAHGQLEAVVRFIDRTRPECPIGAYEIEML</sequence>
<dbReference type="EMBL" id="NQWI01000071">
    <property type="protein sequence ID" value="PDW02366.1"/>
    <property type="molecule type" value="Genomic_DNA"/>
</dbReference>
<dbReference type="RefSeq" id="WP_097644786.1">
    <property type="nucleotide sequence ID" value="NZ_NQWI01000071.1"/>
</dbReference>